<gene>
    <name evidence="1" type="ORF">FVR03_19890</name>
</gene>
<accession>A0A5C8J4J8</accession>
<evidence type="ECO:0000313" key="2">
    <source>
        <dbReference type="Proteomes" id="UP000321926"/>
    </source>
</evidence>
<dbReference type="OrthoDB" id="853719at2"/>
<evidence type="ECO:0000313" key="1">
    <source>
        <dbReference type="EMBL" id="TXK31147.1"/>
    </source>
</evidence>
<proteinExistence type="predicted"/>
<reference evidence="1 2" key="1">
    <citation type="submission" date="2019-08" db="EMBL/GenBank/DDBJ databases">
        <authorList>
            <person name="Shi S."/>
        </authorList>
    </citation>
    <scope>NUCLEOTIDE SEQUENCE [LARGE SCALE GENOMIC DNA]</scope>
    <source>
        <strain evidence="1 2">GY10130</strain>
    </source>
</reference>
<comment type="caution">
    <text evidence="1">The sequence shown here is derived from an EMBL/GenBank/DDBJ whole genome shotgun (WGS) entry which is preliminary data.</text>
</comment>
<dbReference type="EMBL" id="VRTY01000101">
    <property type="protein sequence ID" value="TXK31147.1"/>
    <property type="molecule type" value="Genomic_DNA"/>
</dbReference>
<sequence length="134" mass="15388">MNFFDLKTGYALAAFPDFEAAFAATEVYSEKGFKIVYLNEVSHMGEQEVMEFVLKYKSQHKYYFHNYTIGKSNDLKLKATESLQTALQVLAGINQQEPKFLMILTPKKVLKTREEQVKAIKQLLSVDQPARTRA</sequence>
<protein>
    <submittedName>
        <fullName evidence="1">Uncharacterized protein</fullName>
    </submittedName>
</protein>
<dbReference type="Proteomes" id="UP000321926">
    <property type="component" value="Unassembled WGS sequence"/>
</dbReference>
<keyword evidence="2" id="KW-1185">Reference proteome</keyword>
<organism evidence="1 2">
    <name type="scientific">Pontibacter qinzhouensis</name>
    <dbReference type="NCBI Taxonomy" id="2603253"/>
    <lineage>
        <taxon>Bacteria</taxon>
        <taxon>Pseudomonadati</taxon>
        <taxon>Bacteroidota</taxon>
        <taxon>Cytophagia</taxon>
        <taxon>Cytophagales</taxon>
        <taxon>Hymenobacteraceae</taxon>
        <taxon>Pontibacter</taxon>
    </lineage>
</organism>
<dbReference type="RefSeq" id="WP_147923525.1">
    <property type="nucleotide sequence ID" value="NZ_VRTY01000101.1"/>
</dbReference>
<dbReference type="AlphaFoldDB" id="A0A5C8J4J8"/>
<name>A0A5C8J4J8_9BACT</name>